<dbReference type="EMBL" id="CP048882">
    <property type="protein sequence ID" value="QPP08115.1"/>
    <property type="molecule type" value="Genomic_DNA"/>
</dbReference>
<organism evidence="1 2">
    <name type="scientific">Streptomyces bathyalis</name>
    <dbReference type="NCBI Taxonomy" id="2710756"/>
    <lineage>
        <taxon>Bacteria</taxon>
        <taxon>Bacillati</taxon>
        <taxon>Actinomycetota</taxon>
        <taxon>Actinomycetes</taxon>
        <taxon>Kitasatosporales</taxon>
        <taxon>Streptomycetaceae</taxon>
        <taxon>Streptomyces</taxon>
    </lineage>
</organism>
<evidence type="ECO:0000313" key="1">
    <source>
        <dbReference type="EMBL" id="QPP08115.1"/>
    </source>
</evidence>
<dbReference type="RefSeq" id="WP_197351906.1">
    <property type="nucleotide sequence ID" value="NZ_CP048882.1"/>
</dbReference>
<dbReference type="AlphaFoldDB" id="A0A7T1T817"/>
<dbReference type="Proteomes" id="UP000595046">
    <property type="component" value="Chromosome"/>
</dbReference>
<name>A0A7T1T817_9ACTN</name>
<reference evidence="2" key="1">
    <citation type="submission" date="2020-02" db="EMBL/GenBank/DDBJ databases">
        <title>Streptomyces sp. ASO4wet.</title>
        <authorList>
            <person name="Risdian C."/>
            <person name="Landwehr W."/>
            <person name="Schupp P."/>
            <person name="Wink J."/>
        </authorList>
    </citation>
    <scope>NUCLEOTIDE SEQUENCE [LARGE SCALE GENOMIC DNA]</scope>
    <source>
        <strain evidence="2">ASO4wet</strain>
    </source>
</reference>
<keyword evidence="2" id="KW-1185">Reference proteome</keyword>
<sequence length="109" mass="11744">MSSSYHAERATLVHHGGEFPVSEVVLIAWEVDLPGDRSHALMSGWTGVAKYAGAELLVMFEGAPPRYQTLRLSIDGDVDAAVVVSDIRATADGSYEFVLTGIGPKPWQD</sequence>
<dbReference type="KEGG" id="sbat:G4Z16_18825"/>
<protein>
    <submittedName>
        <fullName evidence="1">Uncharacterized protein</fullName>
    </submittedName>
</protein>
<evidence type="ECO:0000313" key="2">
    <source>
        <dbReference type="Proteomes" id="UP000595046"/>
    </source>
</evidence>
<proteinExistence type="predicted"/>
<gene>
    <name evidence="1" type="ORF">G4Z16_18825</name>
</gene>
<accession>A0A7T1T817</accession>